<keyword evidence="1" id="KW-0812">Transmembrane</keyword>
<feature type="transmembrane region" description="Helical" evidence="1">
    <location>
        <begin position="36"/>
        <end position="63"/>
    </location>
</feature>
<dbReference type="AlphaFoldDB" id="A0A5B7K647"/>
<evidence type="ECO:0000256" key="1">
    <source>
        <dbReference type="SAM" id="Phobius"/>
    </source>
</evidence>
<dbReference type="EMBL" id="VSRR010123786">
    <property type="protein sequence ID" value="MPD00649.1"/>
    <property type="molecule type" value="Genomic_DNA"/>
</dbReference>
<evidence type="ECO:0000313" key="2">
    <source>
        <dbReference type="EMBL" id="MPD00649.1"/>
    </source>
</evidence>
<name>A0A5B7K647_PORTR</name>
<accession>A0A5B7K647</accession>
<evidence type="ECO:0000313" key="3">
    <source>
        <dbReference type="Proteomes" id="UP000324222"/>
    </source>
</evidence>
<keyword evidence="1" id="KW-1133">Transmembrane helix</keyword>
<reference evidence="2 3" key="1">
    <citation type="submission" date="2019-05" db="EMBL/GenBank/DDBJ databases">
        <title>Another draft genome of Portunus trituberculatus and its Hox gene families provides insights of decapod evolution.</title>
        <authorList>
            <person name="Jeong J.-H."/>
            <person name="Song I."/>
            <person name="Kim S."/>
            <person name="Choi T."/>
            <person name="Kim D."/>
            <person name="Ryu S."/>
            <person name="Kim W."/>
        </authorList>
    </citation>
    <scope>NUCLEOTIDE SEQUENCE [LARGE SCALE GENOMIC DNA]</scope>
    <source>
        <tissue evidence="2">Muscle</tissue>
    </source>
</reference>
<keyword evidence="1" id="KW-0472">Membrane</keyword>
<comment type="caution">
    <text evidence="2">The sequence shown here is derived from an EMBL/GenBank/DDBJ whole genome shotgun (WGS) entry which is preliminary data.</text>
</comment>
<sequence>MCRAVHHQPRLDPTLQSWLGSVCRCSVHPSSLVPAFVSRFICLGLVFFIRWKIVVVGALLSVIAS</sequence>
<organism evidence="2 3">
    <name type="scientific">Portunus trituberculatus</name>
    <name type="common">Swimming crab</name>
    <name type="synonym">Neptunus trituberculatus</name>
    <dbReference type="NCBI Taxonomy" id="210409"/>
    <lineage>
        <taxon>Eukaryota</taxon>
        <taxon>Metazoa</taxon>
        <taxon>Ecdysozoa</taxon>
        <taxon>Arthropoda</taxon>
        <taxon>Crustacea</taxon>
        <taxon>Multicrustacea</taxon>
        <taxon>Malacostraca</taxon>
        <taxon>Eumalacostraca</taxon>
        <taxon>Eucarida</taxon>
        <taxon>Decapoda</taxon>
        <taxon>Pleocyemata</taxon>
        <taxon>Brachyura</taxon>
        <taxon>Eubrachyura</taxon>
        <taxon>Portunoidea</taxon>
        <taxon>Portunidae</taxon>
        <taxon>Portuninae</taxon>
        <taxon>Portunus</taxon>
    </lineage>
</organism>
<dbReference type="Proteomes" id="UP000324222">
    <property type="component" value="Unassembled WGS sequence"/>
</dbReference>
<protein>
    <submittedName>
        <fullName evidence="2">Uncharacterized protein</fullName>
    </submittedName>
</protein>
<gene>
    <name evidence="2" type="ORF">E2C01_096137</name>
</gene>
<keyword evidence="3" id="KW-1185">Reference proteome</keyword>
<proteinExistence type="predicted"/>